<dbReference type="AlphaFoldDB" id="A0A674KGN6"/>
<feature type="domain" description="PH" evidence="6">
    <location>
        <begin position="891"/>
        <end position="1015"/>
    </location>
</feature>
<keyword evidence="1" id="KW-0175">Coiled coil</keyword>
<feature type="region of interest" description="Disordered" evidence="5">
    <location>
        <begin position="1"/>
        <end position="124"/>
    </location>
</feature>
<dbReference type="Ensembl" id="ENSTMTT00000033379.1">
    <property type="protein sequence ID" value="ENSTMTP00000032228.1"/>
    <property type="gene ID" value="ENSTMTG00000023053.1"/>
</dbReference>
<dbReference type="PANTHER" id="PTHR21538">
    <property type="entry name" value="ANILLIN/RHOTEKIN RTKN"/>
    <property type="match status" value="1"/>
</dbReference>
<feature type="compositionally biased region" description="Polar residues" evidence="5">
    <location>
        <begin position="105"/>
        <end position="116"/>
    </location>
</feature>
<comment type="function">
    <text evidence="3">Required for cytokinesis. Essential for the structural integrity of the cleavage furrow and for completion of cleavage furrow ingression. Plays a role in bleb assembly during metaphase and anaphase of mitosis. May play a significant role in podocyte cell migration.</text>
</comment>
<organism evidence="7 8">
    <name type="scientific">Terrapene triunguis</name>
    <name type="common">Three-toed box turtle</name>
    <dbReference type="NCBI Taxonomy" id="2587831"/>
    <lineage>
        <taxon>Eukaryota</taxon>
        <taxon>Metazoa</taxon>
        <taxon>Chordata</taxon>
        <taxon>Craniata</taxon>
        <taxon>Vertebrata</taxon>
        <taxon>Euteleostomi</taxon>
        <taxon>Archelosauria</taxon>
        <taxon>Testudinata</taxon>
        <taxon>Testudines</taxon>
        <taxon>Cryptodira</taxon>
        <taxon>Durocryptodira</taxon>
        <taxon>Testudinoidea</taxon>
        <taxon>Emydidae</taxon>
        <taxon>Terrapene</taxon>
    </lineage>
</organism>
<reference evidence="7" key="2">
    <citation type="submission" date="2025-09" db="UniProtKB">
        <authorList>
            <consortium name="Ensembl"/>
        </authorList>
    </citation>
    <scope>IDENTIFICATION</scope>
</reference>
<evidence type="ECO:0000313" key="8">
    <source>
        <dbReference type="Proteomes" id="UP000472274"/>
    </source>
</evidence>
<dbReference type="Pfam" id="PF16018">
    <property type="entry name" value="Anillin_N"/>
    <property type="match status" value="1"/>
</dbReference>
<dbReference type="Proteomes" id="UP000472274">
    <property type="component" value="Unplaced"/>
</dbReference>
<accession>A0A674KGN6</accession>
<dbReference type="SUPFAM" id="SSF50729">
    <property type="entry name" value="PH domain-like"/>
    <property type="match status" value="1"/>
</dbReference>
<feature type="region of interest" description="Disordered" evidence="5">
    <location>
        <begin position="823"/>
        <end position="842"/>
    </location>
</feature>
<evidence type="ECO:0000256" key="2">
    <source>
        <dbReference type="ARBA" id="ARBA00043945"/>
    </source>
</evidence>
<dbReference type="InterPro" id="IPR001849">
    <property type="entry name" value="PH_domain"/>
</dbReference>
<dbReference type="InterPro" id="IPR031970">
    <property type="entry name" value="Anillin_N"/>
</dbReference>
<feature type="region of interest" description="Disordered" evidence="5">
    <location>
        <begin position="564"/>
        <end position="591"/>
    </location>
</feature>
<dbReference type="PANTHER" id="PTHR21538:SF27">
    <property type="entry name" value="ANILLIN"/>
    <property type="match status" value="1"/>
</dbReference>
<evidence type="ECO:0000259" key="6">
    <source>
        <dbReference type="PROSITE" id="PS50003"/>
    </source>
</evidence>
<evidence type="ECO:0000256" key="1">
    <source>
        <dbReference type="ARBA" id="ARBA00023054"/>
    </source>
</evidence>
<reference evidence="7" key="1">
    <citation type="submission" date="2025-08" db="UniProtKB">
        <authorList>
            <consortium name="Ensembl"/>
        </authorList>
    </citation>
    <scope>IDENTIFICATION</scope>
</reference>
<dbReference type="InterPro" id="IPR011993">
    <property type="entry name" value="PH-like_dom_sf"/>
</dbReference>
<dbReference type="GO" id="GO:0000281">
    <property type="term" value="P:mitotic cytokinesis"/>
    <property type="evidence" value="ECO:0007669"/>
    <property type="project" value="TreeGrafter"/>
</dbReference>
<dbReference type="PROSITE" id="PS50003">
    <property type="entry name" value="PH_DOMAIN"/>
    <property type="match status" value="1"/>
</dbReference>
<dbReference type="Gene3D" id="2.30.29.30">
    <property type="entry name" value="Pleckstrin-homology domain (PH domain)/Phosphotyrosine-binding domain (PTB)"/>
    <property type="match status" value="1"/>
</dbReference>
<dbReference type="FunFam" id="2.30.29.30:FF:000111">
    <property type="entry name" value="anillin isoform X1"/>
    <property type="match status" value="1"/>
</dbReference>
<gene>
    <name evidence="7" type="primary">LOC112117180</name>
</gene>
<dbReference type="GeneTree" id="ENSGT00390000008749"/>
<dbReference type="SMART" id="SM00233">
    <property type="entry name" value="PH"/>
    <property type="match status" value="1"/>
</dbReference>
<evidence type="ECO:0000256" key="4">
    <source>
        <dbReference type="ARBA" id="ARBA00071355"/>
    </source>
</evidence>
<dbReference type="GO" id="GO:0000915">
    <property type="term" value="P:actomyosin contractile ring assembly"/>
    <property type="evidence" value="ECO:0007669"/>
    <property type="project" value="TreeGrafter"/>
</dbReference>
<comment type="subcellular location">
    <subcellularLocation>
        <location evidence="2">Cell projection</location>
        <location evidence="2">Bleb</location>
    </subcellularLocation>
</comment>
<evidence type="ECO:0000313" key="7">
    <source>
        <dbReference type="Ensembl" id="ENSTMTP00000032228.1"/>
    </source>
</evidence>
<evidence type="ECO:0000256" key="5">
    <source>
        <dbReference type="SAM" id="MobiDB-lite"/>
    </source>
</evidence>
<dbReference type="GO" id="GO:0005826">
    <property type="term" value="C:actomyosin contractile ring"/>
    <property type="evidence" value="ECO:0007669"/>
    <property type="project" value="TreeGrafter"/>
</dbReference>
<feature type="compositionally biased region" description="Basic and acidic residues" evidence="5">
    <location>
        <begin position="374"/>
        <end position="388"/>
    </location>
</feature>
<feature type="compositionally biased region" description="Basic and acidic residues" evidence="5">
    <location>
        <begin position="7"/>
        <end position="28"/>
    </location>
</feature>
<dbReference type="InterPro" id="IPR037840">
    <property type="entry name" value="PH_Anillin"/>
</dbReference>
<dbReference type="InterPro" id="IPR012966">
    <property type="entry name" value="AHD"/>
</dbReference>
<feature type="region of interest" description="Disordered" evidence="5">
    <location>
        <begin position="209"/>
        <end position="235"/>
    </location>
</feature>
<feature type="region of interest" description="Disordered" evidence="5">
    <location>
        <begin position="372"/>
        <end position="395"/>
    </location>
</feature>
<dbReference type="Pfam" id="PF00169">
    <property type="entry name" value="PH"/>
    <property type="match status" value="1"/>
</dbReference>
<proteinExistence type="predicted"/>
<protein>
    <recommendedName>
        <fullName evidence="4">Anillin</fullName>
    </recommendedName>
</protein>
<feature type="compositionally biased region" description="Polar residues" evidence="5">
    <location>
        <begin position="215"/>
        <end position="235"/>
    </location>
</feature>
<name>A0A674KGN6_9SAUR</name>
<dbReference type="GO" id="GO:0031106">
    <property type="term" value="P:septin ring organization"/>
    <property type="evidence" value="ECO:0007669"/>
    <property type="project" value="TreeGrafter"/>
</dbReference>
<feature type="compositionally biased region" description="Low complexity" evidence="5">
    <location>
        <begin position="162"/>
        <end position="172"/>
    </location>
</feature>
<feature type="region of interest" description="Disordered" evidence="5">
    <location>
        <begin position="712"/>
        <end position="735"/>
    </location>
</feature>
<feature type="region of interest" description="Disordered" evidence="5">
    <location>
        <begin position="149"/>
        <end position="194"/>
    </location>
</feature>
<feature type="compositionally biased region" description="Polar residues" evidence="5">
    <location>
        <begin position="82"/>
        <end position="96"/>
    </location>
</feature>
<dbReference type="GO" id="GO:0032059">
    <property type="term" value="C:bleb"/>
    <property type="evidence" value="ECO:0007669"/>
    <property type="project" value="UniProtKB-SubCell"/>
</dbReference>
<dbReference type="CDD" id="cd01263">
    <property type="entry name" value="PH_anillin"/>
    <property type="match status" value="1"/>
</dbReference>
<sequence length="1032" mass="114326">VDPGEGGDTKLLERTRARRENLQKKMAERPTAGMRPTLQTKRTREPLSETSNQSPLPSEEAKPSTKPSPSKRLCSDSMEVPVSSSENRQPVNSTSMKHLPPEMTAQPQATANNRAPSGQPVPLLVEKEEQNLKSEVPVALTVKTRMQKLAQQRRYWDDNDPSESSPLSPLLSKEQAVSPPKQPTLASDTPVGRKGRLANLAATIGSWENDLSHPSAKQNNTQEQPGTTCLSKLSTTSEASARINSGSGKQEAAFCSQRAIEESVNKPATSKILVMYDSYKAKTIVFVGGSGIKPFLERFGERLQEHSTQSPATTTTGYRTPIITPNTKTIQERLFKQNETSSTASLAQQLKQEREKELACIRGRFDKGSLWSAERGENSKSKHPEIKMESQAQASSKQLASSDATSLVAAEKTTGSEIPVKSLPSESSASTELLGKYYCLFYLITSSSVLIKISALNVLQDMLISNLGISDFSDAVCEIERSVNDEMNSSKVINDIFDEVLQEDGPDIEKLKKEMSMNLGAESDDEQEDSLNISSMSLLTPLAESVGVVSPEVFVSPSRSVAEISSISDESPKSGKFQRTRVPRAESGDSIGSLSEDHNLLYSIDAYRSQRFKETDRPSIKQVIVRKEDVASKLEVKRNGTSDQVNIKQKMQELNNEISLQQTVIHQASQALNCCIDEEHGKGSQEEAEAERLLLLATEKRKALLEELNKLKNEGPQGKKNKAASTPREFAPSRGSVTLSEMRLPLKADFVCSTVQKPEATNYYYIILLRSGAENMVATPVASTANSLNGDALTFTTTFTLQDVSNAFEINVEVYHLVQRKDGTGTTDKRKKSNNPSGPNAVRTSNFVLVGSHKISLSSIGNSKFTLDKVPFLSPLEGHIHLKLKCQVDSFVEEKGFLTMFEDVSGFGAWHRRWCVLSGNCISYWTYPDDEKRKHPMGRINLANCTNRQIEPANREFCARPNTFELITVRPQREDDRETLVSQCKDTLCVTKNWLSADTKEERNLWMQKLNQVLVDLRMWQPDACYKPIGKP</sequence>
<dbReference type="Pfam" id="PF08174">
    <property type="entry name" value="Anillin"/>
    <property type="match status" value="1"/>
</dbReference>
<dbReference type="InterPro" id="IPR051364">
    <property type="entry name" value="Cytokinesis/Rho-signaling"/>
</dbReference>
<keyword evidence="8" id="KW-1185">Reference proteome</keyword>
<evidence type="ECO:0000256" key="3">
    <source>
        <dbReference type="ARBA" id="ARBA00057106"/>
    </source>
</evidence>